<proteinExistence type="predicted"/>
<evidence type="ECO:0000313" key="8">
    <source>
        <dbReference type="Proteomes" id="UP000218327"/>
    </source>
</evidence>
<dbReference type="Proteomes" id="UP000218327">
    <property type="component" value="Unassembled WGS sequence"/>
</dbReference>
<comment type="caution">
    <text evidence="7">The sequence shown here is derived from an EMBL/GenBank/DDBJ whole genome shotgun (WGS) entry which is preliminary data.</text>
</comment>
<evidence type="ECO:0000313" key="7">
    <source>
        <dbReference type="EMBL" id="PCJ24024.1"/>
    </source>
</evidence>
<evidence type="ECO:0000256" key="3">
    <source>
        <dbReference type="ARBA" id="ARBA00022692"/>
    </source>
</evidence>
<dbReference type="InterPro" id="IPR039653">
    <property type="entry name" value="Prenyltransferase"/>
</dbReference>
<dbReference type="PANTHER" id="PTHR11048">
    <property type="entry name" value="PRENYLTRANSFERASES"/>
    <property type="match status" value="1"/>
</dbReference>
<accession>A0A2A5AXJ8</accession>
<feature type="transmembrane region" description="Helical" evidence="6">
    <location>
        <begin position="278"/>
        <end position="304"/>
    </location>
</feature>
<name>A0A2A5AXJ8_9GAMM</name>
<dbReference type="PANTHER" id="PTHR11048:SF5">
    <property type="entry name" value="DECAPRENYL-PHOSPHATE PHOSPHORIBOSYLTRANSFERASE"/>
    <property type="match status" value="1"/>
</dbReference>
<keyword evidence="4 6" id="KW-1133">Transmembrane helix</keyword>
<feature type="transmembrane region" description="Helical" evidence="6">
    <location>
        <begin position="221"/>
        <end position="242"/>
    </location>
</feature>
<evidence type="ECO:0000256" key="1">
    <source>
        <dbReference type="ARBA" id="ARBA00004141"/>
    </source>
</evidence>
<evidence type="ECO:0000256" key="6">
    <source>
        <dbReference type="SAM" id="Phobius"/>
    </source>
</evidence>
<dbReference type="EMBL" id="NVVJ01000031">
    <property type="protein sequence ID" value="PCJ24024.1"/>
    <property type="molecule type" value="Genomic_DNA"/>
</dbReference>
<feature type="transmembrane region" description="Helical" evidence="6">
    <location>
        <begin position="316"/>
        <end position="338"/>
    </location>
</feature>
<dbReference type="GO" id="GO:0016765">
    <property type="term" value="F:transferase activity, transferring alkyl or aryl (other than methyl) groups"/>
    <property type="evidence" value="ECO:0007669"/>
    <property type="project" value="InterPro"/>
</dbReference>
<dbReference type="InterPro" id="IPR023214">
    <property type="entry name" value="HAD_sf"/>
</dbReference>
<evidence type="ECO:0000256" key="4">
    <source>
        <dbReference type="ARBA" id="ARBA00022989"/>
    </source>
</evidence>
<feature type="transmembrane region" description="Helical" evidence="6">
    <location>
        <begin position="423"/>
        <end position="440"/>
    </location>
</feature>
<dbReference type="InterPro" id="IPR044878">
    <property type="entry name" value="UbiA_sf"/>
</dbReference>
<dbReference type="Gene3D" id="1.10.357.140">
    <property type="entry name" value="UbiA prenyltransferase"/>
    <property type="match status" value="1"/>
</dbReference>
<dbReference type="GO" id="GO:0009247">
    <property type="term" value="P:glycolipid biosynthetic process"/>
    <property type="evidence" value="ECO:0007669"/>
    <property type="project" value="TreeGrafter"/>
</dbReference>
<keyword evidence="3 6" id="KW-0812">Transmembrane</keyword>
<feature type="transmembrane region" description="Helical" evidence="6">
    <location>
        <begin position="344"/>
        <end position="360"/>
    </location>
</feature>
<evidence type="ECO:0000256" key="5">
    <source>
        <dbReference type="ARBA" id="ARBA00023136"/>
    </source>
</evidence>
<feature type="transmembrane region" description="Helical" evidence="6">
    <location>
        <begin position="28"/>
        <end position="47"/>
    </location>
</feature>
<comment type="subcellular location">
    <subcellularLocation>
        <location evidence="1">Membrane</location>
        <topology evidence="1">Multi-pass membrane protein</topology>
    </subcellularLocation>
</comment>
<feature type="transmembrane region" description="Helical" evidence="6">
    <location>
        <begin position="387"/>
        <end position="411"/>
    </location>
</feature>
<dbReference type="InterPro" id="IPR036412">
    <property type="entry name" value="HAD-like_sf"/>
</dbReference>
<organism evidence="7 8">
    <name type="scientific">SAR86 cluster bacterium</name>
    <dbReference type="NCBI Taxonomy" id="2030880"/>
    <lineage>
        <taxon>Bacteria</taxon>
        <taxon>Pseudomonadati</taxon>
        <taxon>Pseudomonadota</taxon>
        <taxon>Gammaproteobacteria</taxon>
        <taxon>SAR86 cluster</taxon>
    </lineage>
</organism>
<dbReference type="InterPro" id="IPR000537">
    <property type="entry name" value="UbiA_prenyltransferase"/>
</dbReference>
<protein>
    <recommendedName>
        <fullName evidence="9">UbiA family prenyltransferase</fullName>
    </recommendedName>
</protein>
<gene>
    <name evidence="7" type="ORF">COA96_10460</name>
</gene>
<dbReference type="Gene3D" id="3.40.50.1000">
    <property type="entry name" value="HAD superfamily/HAD-like"/>
    <property type="match status" value="1"/>
</dbReference>
<dbReference type="SUPFAM" id="SSF56784">
    <property type="entry name" value="HAD-like"/>
    <property type="match status" value="1"/>
</dbReference>
<evidence type="ECO:0000256" key="2">
    <source>
        <dbReference type="ARBA" id="ARBA00022475"/>
    </source>
</evidence>
<dbReference type="GO" id="GO:0005886">
    <property type="term" value="C:plasma membrane"/>
    <property type="evidence" value="ECO:0007669"/>
    <property type="project" value="TreeGrafter"/>
</dbReference>
<sequence>MSSIFPKPPLFVDLDGTLIKTDLMFESILLLLKKNIFAIFLVPWWLLKGKANLKHQLALRVDIPVELLPLNPEFHAYLQLEASNRRDIILISASNQTPVRQISSHLDLFIDAIGSDENVNLKSEEKLTRILQLNAENDFSYAGNSKDDLPVWLEANEVIMVNSNASLRSKLDQHTDKIKTFDNMSSNARKFWQAMRPHQWLKNGLIFLPLMLSHQLDQIDLFVQACIGFVSFSLCASSVYFLNDMLDLNGDRQHATKCTRPFASGELSLAYGFLGYPLLLLASFAVALLLPGNFISILFLYWVLTTSYSLILKRLFIIDVLILALLYAIRILAGSAAISVTTTFWLLAFSFFFFLSMAMVKRFTEFSNLLTSNKASIEGRAYTTDNLAMLAIVGKLSSLIAVVVFALYINAPDTTQLYSSPGLLWFICPLLVLLLGRIWRFSQQGKLDEDPVLFAISDRLSQAIALLSGVLIWLAI</sequence>
<dbReference type="AlphaFoldDB" id="A0A2A5AXJ8"/>
<dbReference type="Pfam" id="PF01040">
    <property type="entry name" value="UbiA"/>
    <property type="match status" value="1"/>
</dbReference>
<evidence type="ECO:0008006" key="9">
    <source>
        <dbReference type="Google" id="ProtNLM"/>
    </source>
</evidence>
<dbReference type="CDD" id="cd13963">
    <property type="entry name" value="PT_UbiA_2"/>
    <property type="match status" value="1"/>
</dbReference>
<dbReference type="NCBIfam" id="NF006088">
    <property type="entry name" value="PRK08238.1"/>
    <property type="match status" value="1"/>
</dbReference>
<keyword evidence="5 6" id="KW-0472">Membrane</keyword>
<keyword evidence="2" id="KW-1003">Cell membrane</keyword>
<reference evidence="8" key="1">
    <citation type="submission" date="2017-08" db="EMBL/GenBank/DDBJ databases">
        <title>A dynamic microbial community with high functional redundancy inhabits the cold, oxic subseafloor aquifer.</title>
        <authorList>
            <person name="Tully B.J."/>
            <person name="Wheat C.G."/>
            <person name="Glazer B.T."/>
            <person name="Huber J.A."/>
        </authorList>
    </citation>
    <scope>NUCLEOTIDE SEQUENCE [LARGE SCALE GENOMIC DNA]</scope>
</reference>